<dbReference type="EMBL" id="MK967393">
    <property type="protein sequence ID" value="QDM57120.1"/>
    <property type="molecule type" value="Genomic_DNA"/>
</dbReference>
<sequence>MGTNESKLTSADYRSAANKVRKALLEIDLGTDVEHLAVLGVAQMEAEADRLDTEQRTNTESFSFLNELAGAFRSGESNPRPSHFPVLEGIRAVLTHLQSVGRLIPSGGMALTAEQVEDVRLLAHSVVKTNRGAAFEAVDRLRALFPSTEPAEAPCTICNVNETNHAGVSYYHPFTTELGPFDDEGKDQPAPAEPAEDVVTVTDGDVAAAWEDGFTAGCGHASVDCQAPSTTFAAEEETKAEAVEALTEAIRFTVEYVGLETLPPIEGWSWYSALTKYAPEKAKAFLDAYTPPVNPSPAAHVTTETGYRTVHTTVLTEVAEERVRQDAKWGEQNHPDVDQVLMTREGGVSPSRMAEHYEIPTAGRAKFLCDQAANFGQVTYAHILIEEVAEVVEAATRASVTELRTELIQVAAVAVAWVEKLERDPASSPVVPAPTQTGPQTLEGPWDRIEDIPTTVGRVTDRDGDVWEWDGDNWVTPETAILPTTYINRKYAPFVAAEEG</sequence>
<dbReference type="KEGG" id="vg:55618868"/>
<organism evidence="2 3">
    <name type="scientific">Rhodococcus phage Whack</name>
    <dbReference type="NCBI Taxonomy" id="2591132"/>
    <lineage>
        <taxon>Viruses</taxon>
        <taxon>Duplodnaviria</taxon>
        <taxon>Heunggongvirae</taxon>
        <taxon>Uroviricota</taxon>
        <taxon>Caudoviricetes</taxon>
        <taxon>Whackvirus</taxon>
        <taxon>Whackvirus whack</taxon>
    </lineage>
</organism>
<dbReference type="Proteomes" id="UP000319882">
    <property type="component" value="Segment"/>
</dbReference>
<reference evidence="2 3" key="1">
    <citation type="submission" date="2019-05" db="EMBL/GenBank/DDBJ databases">
        <authorList>
            <person name="Beaulieu J."/>
            <person name="Cox M."/>
            <person name="Nazim E."/>
            <person name="Robinson Z."/>
            <person name="Molloy S.D."/>
            <person name="Garlena R.A."/>
            <person name="Russell D.A."/>
            <person name="Pope W.H."/>
            <person name="Jacobs-Sera D."/>
            <person name="Hatfull G.F."/>
        </authorList>
    </citation>
    <scope>NUCLEOTIDE SEQUENCE [LARGE SCALE GENOMIC DNA]</scope>
</reference>
<gene>
    <name evidence="2" type="primary">57</name>
    <name evidence="2" type="ORF">SEA_WHACK_57</name>
</gene>
<dbReference type="RefSeq" id="YP_009848447.1">
    <property type="nucleotide sequence ID" value="NC_048784.1"/>
</dbReference>
<feature type="region of interest" description="Disordered" evidence="1">
    <location>
        <begin position="426"/>
        <end position="447"/>
    </location>
</feature>
<evidence type="ECO:0000256" key="1">
    <source>
        <dbReference type="SAM" id="MobiDB-lite"/>
    </source>
</evidence>
<keyword evidence="3" id="KW-1185">Reference proteome</keyword>
<name>A0A515MKH6_9CAUD</name>
<accession>A0A515MKH6</accession>
<evidence type="ECO:0000313" key="2">
    <source>
        <dbReference type="EMBL" id="QDM57120.1"/>
    </source>
</evidence>
<proteinExistence type="predicted"/>
<dbReference type="GeneID" id="55618868"/>
<evidence type="ECO:0000313" key="3">
    <source>
        <dbReference type="Proteomes" id="UP000319882"/>
    </source>
</evidence>
<protein>
    <submittedName>
        <fullName evidence="2">Uncharacterized protein</fullName>
    </submittedName>
</protein>